<organism evidence="1 2">
    <name type="scientific">Algoriphagus confluentis</name>
    <dbReference type="NCBI Taxonomy" id="1697556"/>
    <lineage>
        <taxon>Bacteria</taxon>
        <taxon>Pseudomonadati</taxon>
        <taxon>Bacteroidota</taxon>
        <taxon>Cytophagia</taxon>
        <taxon>Cytophagales</taxon>
        <taxon>Cyclobacteriaceae</taxon>
        <taxon>Algoriphagus</taxon>
    </lineage>
</organism>
<proteinExistence type="predicted"/>
<evidence type="ECO:0000313" key="1">
    <source>
        <dbReference type="EMBL" id="GMQ30927.1"/>
    </source>
</evidence>
<protein>
    <submittedName>
        <fullName evidence="1">Uncharacterized protein</fullName>
    </submittedName>
</protein>
<sequence>MAFFFAGILKSNVLRLMSNVSFFKINAAAFS</sequence>
<dbReference type="Proteomes" id="UP001338309">
    <property type="component" value="Unassembled WGS sequence"/>
</dbReference>
<keyword evidence="2" id="KW-1185">Reference proteome</keyword>
<evidence type="ECO:0000313" key="2">
    <source>
        <dbReference type="Proteomes" id="UP001338309"/>
    </source>
</evidence>
<reference evidence="1 2" key="1">
    <citation type="submission" date="2023-08" db="EMBL/GenBank/DDBJ databases">
        <title>Draft genome sequence of Algoriphagus confluentis.</title>
        <authorList>
            <person name="Takatani N."/>
            <person name="Hosokawa M."/>
            <person name="Sawabe T."/>
        </authorList>
    </citation>
    <scope>NUCLEOTIDE SEQUENCE [LARGE SCALE GENOMIC DNA]</scope>
    <source>
        <strain evidence="1 2">NBRC 111222</strain>
    </source>
</reference>
<comment type="caution">
    <text evidence="1">The sequence shown here is derived from an EMBL/GenBank/DDBJ whole genome shotgun (WGS) entry which is preliminary data.</text>
</comment>
<dbReference type="EMBL" id="BTPD01000013">
    <property type="protein sequence ID" value="GMQ30927.1"/>
    <property type="molecule type" value="Genomic_DNA"/>
</dbReference>
<accession>A0ABQ6PTL9</accession>
<name>A0ABQ6PTL9_9BACT</name>
<gene>
    <name evidence="1" type="ORF">Aconfl_35700</name>
</gene>